<reference evidence="4 5" key="1">
    <citation type="submission" date="2024-07" db="EMBL/GenBank/DDBJ databases">
        <title>Section-level genome sequencing and comparative genomics of Aspergillus sections Usti and Cavernicolus.</title>
        <authorList>
            <consortium name="Lawrence Berkeley National Laboratory"/>
            <person name="Nybo J.L."/>
            <person name="Vesth T.C."/>
            <person name="Theobald S."/>
            <person name="Frisvad J.C."/>
            <person name="Larsen T.O."/>
            <person name="Kjaerboelling I."/>
            <person name="Rothschild-Mancinelli K."/>
            <person name="Lyhne E.K."/>
            <person name="Kogle M.E."/>
            <person name="Barry K."/>
            <person name="Clum A."/>
            <person name="Na H."/>
            <person name="Ledsgaard L."/>
            <person name="Lin J."/>
            <person name="Lipzen A."/>
            <person name="Kuo A."/>
            <person name="Riley R."/>
            <person name="Mondo S."/>
            <person name="Labutti K."/>
            <person name="Haridas S."/>
            <person name="Pangalinan J."/>
            <person name="Salamov A.A."/>
            <person name="Simmons B.A."/>
            <person name="Magnuson J.K."/>
            <person name="Chen J."/>
            <person name="Drula E."/>
            <person name="Henrissat B."/>
            <person name="Wiebenga A."/>
            <person name="Lubbers R.J."/>
            <person name="Gomes A.C."/>
            <person name="Makela M.R."/>
            <person name="Stajich J."/>
            <person name="Grigoriev I.V."/>
            <person name="Mortensen U.H."/>
            <person name="De Vries R.P."/>
            <person name="Baker S.E."/>
            <person name="Andersen M.R."/>
        </authorList>
    </citation>
    <scope>NUCLEOTIDE SEQUENCE [LARGE SCALE GENOMIC DNA]</scope>
    <source>
        <strain evidence="4 5">CBS 209.92</strain>
    </source>
</reference>
<protein>
    <submittedName>
        <fullName evidence="4">Ankyrin repeat-containing domain protein</fullName>
    </submittedName>
</protein>
<evidence type="ECO:0000313" key="5">
    <source>
        <dbReference type="Proteomes" id="UP001610563"/>
    </source>
</evidence>
<dbReference type="PROSITE" id="PS50088">
    <property type="entry name" value="ANK_REPEAT"/>
    <property type="match status" value="2"/>
</dbReference>
<dbReference type="SUPFAM" id="SSF48403">
    <property type="entry name" value="Ankyrin repeat"/>
    <property type="match status" value="1"/>
</dbReference>
<sequence length="403" mass="43992">MHSTAAPPLPPEILLIIAKYLEPLQQVALLQVFPGITDLFNFHQFASLDENGDTILHHLARGNTATKDSTSPSFLITLLQSLLGSSAEGAILHPQNLRGETPLMEAAYAGNVPAMQLLLEKDPDGLKIVNGDGETVLWYAVYGAKAPAIAFLLDLPSVDANHQVKANVWDDCQITPLMHALDRREYDVASLLIKHPKTDLTFPDHYTGETAIHLAINKGRENLVRDMLECGRLDINAGSSARNWTALHKAAACRDVASIKLLLAQDGINVNCQSSSGATPLMRTRSPRVLKLLLAHPGIEVDLVDDFGWSALGYAAERGDRGCAWVLLQHGARPDLVDLDGYTAQGRAEQAKQWDMVKFLESHCKPKLFSPSNSAMEHLDLSFFWAMVDAAPGVILESVEGPY</sequence>
<accession>A0ABR4FND0</accession>
<evidence type="ECO:0000256" key="2">
    <source>
        <dbReference type="ARBA" id="ARBA00023043"/>
    </source>
</evidence>
<dbReference type="PANTHER" id="PTHR24198:SF165">
    <property type="entry name" value="ANKYRIN REPEAT-CONTAINING PROTEIN-RELATED"/>
    <property type="match status" value="1"/>
</dbReference>
<keyword evidence="5" id="KW-1185">Reference proteome</keyword>
<evidence type="ECO:0000256" key="1">
    <source>
        <dbReference type="ARBA" id="ARBA00022737"/>
    </source>
</evidence>
<organism evidence="4 5">
    <name type="scientific">Aspergillus keveii</name>
    <dbReference type="NCBI Taxonomy" id="714993"/>
    <lineage>
        <taxon>Eukaryota</taxon>
        <taxon>Fungi</taxon>
        <taxon>Dikarya</taxon>
        <taxon>Ascomycota</taxon>
        <taxon>Pezizomycotina</taxon>
        <taxon>Eurotiomycetes</taxon>
        <taxon>Eurotiomycetidae</taxon>
        <taxon>Eurotiales</taxon>
        <taxon>Aspergillaceae</taxon>
        <taxon>Aspergillus</taxon>
        <taxon>Aspergillus subgen. Nidulantes</taxon>
    </lineage>
</organism>
<feature type="repeat" description="ANK" evidence="3">
    <location>
        <begin position="207"/>
        <end position="231"/>
    </location>
</feature>
<keyword evidence="1" id="KW-0677">Repeat</keyword>
<gene>
    <name evidence="4" type="ORF">BJX66DRAFT_343760</name>
</gene>
<evidence type="ECO:0000256" key="3">
    <source>
        <dbReference type="PROSITE-ProRule" id="PRU00023"/>
    </source>
</evidence>
<name>A0ABR4FND0_9EURO</name>
<evidence type="ECO:0000313" key="4">
    <source>
        <dbReference type="EMBL" id="KAL2784724.1"/>
    </source>
</evidence>
<dbReference type="PROSITE" id="PS50297">
    <property type="entry name" value="ANK_REP_REGION"/>
    <property type="match status" value="2"/>
</dbReference>
<dbReference type="InterPro" id="IPR002110">
    <property type="entry name" value="Ankyrin_rpt"/>
</dbReference>
<dbReference type="Proteomes" id="UP001610563">
    <property type="component" value="Unassembled WGS sequence"/>
</dbReference>
<dbReference type="Pfam" id="PF00023">
    <property type="entry name" value="Ank"/>
    <property type="match status" value="1"/>
</dbReference>
<dbReference type="InterPro" id="IPR036770">
    <property type="entry name" value="Ankyrin_rpt-contain_sf"/>
</dbReference>
<comment type="caution">
    <text evidence="4">The sequence shown here is derived from an EMBL/GenBank/DDBJ whole genome shotgun (WGS) entry which is preliminary data.</text>
</comment>
<keyword evidence="2 3" id="KW-0040">ANK repeat</keyword>
<dbReference type="PANTHER" id="PTHR24198">
    <property type="entry name" value="ANKYRIN REPEAT AND PROTEIN KINASE DOMAIN-CONTAINING PROTEIN"/>
    <property type="match status" value="1"/>
</dbReference>
<dbReference type="Pfam" id="PF12796">
    <property type="entry name" value="Ank_2"/>
    <property type="match status" value="3"/>
</dbReference>
<dbReference type="Gene3D" id="1.25.40.20">
    <property type="entry name" value="Ankyrin repeat-containing domain"/>
    <property type="match status" value="3"/>
</dbReference>
<proteinExistence type="predicted"/>
<feature type="repeat" description="ANK" evidence="3">
    <location>
        <begin position="98"/>
        <end position="124"/>
    </location>
</feature>
<dbReference type="EMBL" id="JBFTWV010000169">
    <property type="protein sequence ID" value="KAL2784724.1"/>
    <property type="molecule type" value="Genomic_DNA"/>
</dbReference>
<dbReference type="SMART" id="SM00248">
    <property type="entry name" value="ANK"/>
    <property type="match status" value="7"/>
</dbReference>